<comment type="caution">
    <text evidence="1">The sequence shown here is derived from an EMBL/GenBank/DDBJ whole genome shotgun (WGS) entry which is preliminary data.</text>
</comment>
<evidence type="ECO:0000313" key="1">
    <source>
        <dbReference type="EMBL" id="KTT67085.1"/>
    </source>
</evidence>
<dbReference type="EMBL" id="LDTD01000161">
    <property type="protein sequence ID" value="KTT67085.1"/>
    <property type="molecule type" value="Genomic_DNA"/>
</dbReference>
<reference evidence="1 2" key="1">
    <citation type="journal article" date="2016" name="Front. Microbiol.">
        <title>Genomic Resource of Rice Seed Associated Bacteria.</title>
        <authorList>
            <person name="Midha S."/>
            <person name="Bansal K."/>
            <person name="Sharma S."/>
            <person name="Kumar N."/>
            <person name="Patil P.P."/>
            <person name="Chaudhry V."/>
            <person name="Patil P.B."/>
        </authorList>
    </citation>
    <scope>NUCLEOTIDE SEQUENCE [LARGE SCALE GENOMIC DNA]</scope>
    <source>
        <strain evidence="1 2">NS319</strain>
    </source>
</reference>
<sequence length="111" mass="11612">MRSLPDASLIVADELRRAERSINAATRDTAQFLATSLEVAAAHGLSPAMSHSFVKATIGALSSLADSQGQMAMRAHPLIEKIGLQLGLTETNWGGGAPKPQSVMEEVQSAA</sequence>
<dbReference type="PATRIC" id="fig|33051.3.peg.1054"/>
<proteinExistence type="predicted"/>
<name>A0A147HSC9_9SPHN</name>
<accession>A0A147HSC9</accession>
<protein>
    <submittedName>
        <fullName evidence="1">Uncharacterized protein</fullName>
    </submittedName>
</protein>
<dbReference type="RefSeq" id="WP_058734732.1">
    <property type="nucleotide sequence ID" value="NZ_LDTD01000161.1"/>
</dbReference>
<evidence type="ECO:0000313" key="2">
    <source>
        <dbReference type="Proteomes" id="UP000072867"/>
    </source>
</evidence>
<dbReference type="AlphaFoldDB" id="A0A147HSC9"/>
<gene>
    <name evidence="1" type="ORF">NS319_17390</name>
</gene>
<dbReference type="Proteomes" id="UP000072867">
    <property type="component" value="Unassembled WGS sequence"/>
</dbReference>
<organism evidence="1 2">
    <name type="scientific">Sphingomonas sanguinis</name>
    <dbReference type="NCBI Taxonomy" id="33051"/>
    <lineage>
        <taxon>Bacteria</taxon>
        <taxon>Pseudomonadati</taxon>
        <taxon>Pseudomonadota</taxon>
        <taxon>Alphaproteobacteria</taxon>
        <taxon>Sphingomonadales</taxon>
        <taxon>Sphingomonadaceae</taxon>
        <taxon>Sphingomonas</taxon>
    </lineage>
</organism>